<evidence type="ECO:0000313" key="2">
    <source>
        <dbReference type="EMBL" id="KJV34794.1"/>
    </source>
</evidence>
<name>A0A0F3KXF7_9GAMM</name>
<evidence type="ECO:0008006" key="4">
    <source>
        <dbReference type="Google" id="ProtNLM"/>
    </source>
</evidence>
<dbReference type="RefSeq" id="WP_045829320.1">
    <property type="nucleotide sequence ID" value="NZ_JZRB01000018.1"/>
</dbReference>
<feature type="transmembrane region" description="Helical" evidence="1">
    <location>
        <begin position="47"/>
        <end position="66"/>
    </location>
</feature>
<dbReference type="EMBL" id="JZRB01000018">
    <property type="protein sequence ID" value="KJV34794.1"/>
    <property type="molecule type" value="Genomic_DNA"/>
</dbReference>
<gene>
    <name evidence="2" type="ORF">VI08_09415</name>
</gene>
<dbReference type="Pfam" id="PF04120">
    <property type="entry name" value="Iron_permease"/>
    <property type="match status" value="1"/>
</dbReference>
<keyword evidence="3" id="KW-1185">Reference proteome</keyword>
<keyword evidence="1" id="KW-0472">Membrane</keyword>
<organism evidence="2 3">
    <name type="scientific">Luteibacter yeojuensis</name>
    <dbReference type="NCBI Taxonomy" id="345309"/>
    <lineage>
        <taxon>Bacteria</taxon>
        <taxon>Pseudomonadati</taxon>
        <taxon>Pseudomonadota</taxon>
        <taxon>Gammaproteobacteria</taxon>
        <taxon>Lysobacterales</taxon>
        <taxon>Rhodanobacteraceae</taxon>
        <taxon>Luteibacter</taxon>
    </lineage>
</organism>
<comment type="caution">
    <text evidence="2">The sequence shown here is derived from an EMBL/GenBank/DDBJ whole genome shotgun (WGS) entry which is preliminary data.</text>
</comment>
<evidence type="ECO:0000256" key="1">
    <source>
        <dbReference type="SAM" id="Phobius"/>
    </source>
</evidence>
<dbReference type="OrthoDB" id="119761at2"/>
<proteinExistence type="predicted"/>
<keyword evidence="1" id="KW-1133">Transmembrane helix</keyword>
<accession>A0A0F3KXF7</accession>
<sequence>MTHPSLFNRLTTWAANASGTPAASIGAAVLVAIWGACGPYFHYSETWQLVVNTGTTIVTFLMVFLIQSSQNRDSCAVHLKLDEIISALKHANDELMDLEHLDQAELDKIRDEYVRRAEAARNAAAAGQQG</sequence>
<dbReference type="AlphaFoldDB" id="A0A0F3KXF7"/>
<dbReference type="PATRIC" id="fig|345309.4.peg.1114"/>
<protein>
    <recommendedName>
        <fullName evidence="4">Low affinity Fe/Cu permease</fullName>
    </recommendedName>
</protein>
<dbReference type="Proteomes" id="UP000033651">
    <property type="component" value="Unassembled WGS sequence"/>
</dbReference>
<reference evidence="2 3" key="1">
    <citation type="submission" date="2015-03" db="EMBL/GenBank/DDBJ databases">
        <title>Draft genome sequence of Luteibacter yeojuensis strain SU11.</title>
        <authorList>
            <person name="Sulaiman J."/>
            <person name="Priya K."/>
            <person name="Chan K.-G."/>
        </authorList>
    </citation>
    <scope>NUCLEOTIDE SEQUENCE [LARGE SCALE GENOMIC DNA]</scope>
    <source>
        <strain evidence="2 3">SU11</strain>
    </source>
</reference>
<evidence type="ECO:0000313" key="3">
    <source>
        <dbReference type="Proteomes" id="UP000033651"/>
    </source>
</evidence>
<feature type="transmembrane region" description="Helical" evidence="1">
    <location>
        <begin position="21"/>
        <end position="41"/>
    </location>
</feature>
<dbReference type="GO" id="GO:0055085">
    <property type="term" value="P:transmembrane transport"/>
    <property type="evidence" value="ECO:0007669"/>
    <property type="project" value="InterPro"/>
</dbReference>
<dbReference type="InterPro" id="IPR007251">
    <property type="entry name" value="Iron_permease_Fet4"/>
</dbReference>
<keyword evidence="1" id="KW-0812">Transmembrane</keyword>